<dbReference type="CDD" id="cd01087">
    <property type="entry name" value="Prolidase"/>
    <property type="match status" value="1"/>
</dbReference>
<evidence type="ECO:0000313" key="8">
    <source>
        <dbReference type="Proteomes" id="UP000054498"/>
    </source>
</evidence>
<evidence type="ECO:0000256" key="1">
    <source>
        <dbReference type="ARBA" id="ARBA00001936"/>
    </source>
</evidence>
<evidence type="ECO:0000256" key="3">
    <source>
        <dbReference type="ARBA" id="ARBA00022801"/>
    </source>
</evidence>
<keyword evidence="4" id="KW-0464">Manganese</keyword>
<dbReference type="Proteomes" id="UP000054498">
    <property type="component" value="Unassembled WGS sequence"/>
</dbReference>
<dbReference type="Gene3D" id="3.90.230.10">
    <property type="entry name" value="Creatinase/methionine aminopeptidase superfamily"/>
    <property type="match status" value="1"/>
</dbReference>
<dbReference type="SUPFAM" id="SSF55920">
    <property type="entry name" value="Creatinase/aminopeptidase"/>
    <property type="match status" value="1"/>
</dbReference>
<dbReference type="PANTHER" id="PTHR43226:SF1">
    <property type="entry name" value="XAA-PRO DIPEPTIDASE"/>
    <property type="match status" value="1"/>
</dbReference>
<dbReference type="GeneID" id="25736236"/>
<feature type="domain" description="Aminopeptidase P N-terminal" evidence="6">
    <location>
        <begin position="37"/>
        <end position="156"/>
    </location>
</feature>
<dbReference type="OrthoDB" id="10261878at2759"/>
<dbReference type="InterPro" id="IPR036005">
    <property type="entry name" value="Creatinase/aminopeptidase-like"/>
</dbReference>
<keyword evidence="3 7" id="KW-0378">Hydrolase</keyword>
<sequence>MQLGFRALMDPLRPARAASLESLLDAPAGVELPRVVPLAQQCRELRGKLRGELLAGGFVWLASGDLVTRNADVHHPYRPASDFFYLAGVAEPGWGCLLDLETGAFTLVAPRVPEDLAIWSGPRPSLDDVASQVGADAAIYSEDVKGLLEAKASASNGGGGSSSSGLMVHTLEEMAPALAAAGVDGEGSVRLTTDFLPAALARSRGRKTVAEIACLLEANRVSAAAHEAIWRSCRPGCYEYQLEAAFVSSCMGAGLRQLGYPAIVGSGRNAGVLHYDRNSSVVGRDDLVLVDAGAEFRCYTADITRTFPAAGAFTAQSRAVYDLTLAMQTAALARVQAGADWKADVDAPARRLMLEGLSGMGLVRGDIEAMLTARVDRIFCPHGLGHHLGLDVHDTSDTGAVPATLEAGHVVTVEPGVYFMPLLVQRALANPEQRDFLNAKELEGWMGLGGVRIEDNVALMPAGVKGGGEGAGGVLNLTAAAGAAPKAADAIEAVMAAGAAAGAARQR</sequence>
<dbReference type="PANTHER" id="PTHR43226">
    <property type="entry name" value="XAA-PRO AMINOPEPTIDASE 3"/>
    <property type="match status" value="1"/>
</dbReference>
<reference evidence="7 8" key="1">
    <citation type="journal article" date="2013" name="BMC Genomics">
        <title>Reconstruction of the lipid metabolism for the microalga Monoraphidium neglectum from its genome sequence reveals characteristics suitable for biofuel production.</title>
        <authorList>
            <person name="Bogen C."/>
            <person name="Al-Dilaimi A."/>
            <person name="Albersmeier A."/>
            <person name="Wichmann J."/>
            <person name="Grundmann M."/>
            <person name="Rupp O."/>
            <person name="Lauersen K.J."/>
            <person name="Blifernez-Klassen O."/>
            <person name="Kalinowski J."/>
            <person name="Goesmann A."/>
            <person name="Mussgnug J.H."/>
            <person name="Kruse O."/>
        </authorList>
    </citation>
    <scope>NUCLEOTIDE SEQUENCE [LARGE SCALE GENOMIC DNA]</scope>
    <source>
        <strain evidence="7 8">SAG 48.87</strain>
    </source>
</reference>
<dbReference type="InterPro" id="IPR007865">
    <property type="entry name" value="Aminopep_P_N"/>
</dbReference>
<comment type="similarity">
    <text evidence="5">Belongs to the peptidase M24B family.</text>
</comment>
<dbReference type="Pfam" id="PF05195">
    <property type="entry name" value="AMP_N"/>
    <property type="match status" value="1"/>
</dbReference>
<dbReference type="SUPFAM" id="SSF53092">
    <property type="entry name" value="Creatinase/prolidase N-terminal domain"/>
    <property type="match status" value="1"/>
</dbReference>
<dbReference type="EC" id="3.4.11.9" evidence="7"/>
<comment type="cofactor">
    <cofactor evidence="1">
        <name>Mn(2+)</name>
        <dbReference type="ChEBI" id="CHEBI:29035"/>
    </cofactor>
</comment>
<dbReference type="STRING" id="145388.A0A0D2MVT8"/>
<evidence type="ECO:0000313" key="7">
    <source>
        <dbReference type="EMBL" id="KIZ04602.1"/>
    </source>
</evidence>
<dbReference type="InterPro" id="IPR029149">
    <property type="entry name" value="Creatin/AminoP/Spt16_N"/>
</dbReference>
<dbReference type="InterPro" id="IPR001131">
    <property type="entry name" value="Peptidase_M24B_aminopep-P_CS"/>
</dbReference>
<dbReference type="AlphaFoldDB" id="A0A0D2MVT8"/>
<keyword evidence="7" id="KW-0031">Aminopeptidase</keyword>
<dbReference type="SMART" id="SM01011">
    <property type="entry name" value="AMP_N"/>
    <property type="match status" value="1"/>
</dbReference>
<protein>
    <submittedName>
        <fullName evidence="7">X-Pro aminopeptidase</fullName>
        <ecNumber evidence="7">3.4.11.9</ecNumber>
    </submittedName>
</protein>
<dbReference type="GO" id="GO:0070006">
    <property type="term" value="F:metalloaminopeptidase activity"/>
    <property type="evidence" value="ECO:0007669"/>
    <property type="project" value="InterPro"/>
</dbReference>
<name>A0A0D2MVT8_9CHLO</name>
<dbReference type="Pfam" id="PF00557">
    <property type="entry name" value="Peptidase_M24"/>
    <property type="match status" value="1"/>
</dbReference>
<evidence type="ECO:0000256" key="2">
    <source>
        <dbReference type="ARBA" id="ARBA00022723"/>
    </source>
</evidence>
<dbReference type="KEGG" id="mng:MNEG_3358"/>
<evidence type="ECO:0000256" key="5">
    <source>
        <dbReference type="RuleBase" id="RU000590"/>
    </source>
</evidence>
<dbReference type="GO" id="GO:0006508">
    <property type="term" value="P:proteolysis"/>
    <property type="evidence" value="ECO:0007669"/>
    <property type="project" value="TreeGrafter"/>
</dbReference>
<evidence type="ECO:0000256" key="4">
    <source>
        <dbReference type="ARBA" id="ARBA00023211"/>
    </source>
</evidence>
<keyword evidence="7" id="KW-0645">Protease</keyword>
<evidence type="ECO:0000259" key="6">
    <source>
        <dbReference type="SMART" id="SM01011"/>
    </source>
</evidence>
<organism evidence="7 8">
    <name type="scientific">Monoraphidium neglectum</name>
    <dbReference type="NCBI Taxonomy" id="145388"/>
    <lineage>
        <taxon>Eukaryota</taxon>
        <taxon>Viridiplantae</taxon>
        <taxon>Chlorophyta</taxon>
        <taxon>core chlorophytes</taxon>
        <taxon>Chlorophyceae</taxon>
        <taxon>CS clade</taxon>
        <taxon>Sphaeropleales</taxon>
        <taxon>Selenastraceae</taxon>
        <taxon>Monoraphidium</taxon>
    </lineage>
</organism>
<proteinExistence type="inferred from homology"/>
<dbReference type="GO" id="GO:0030145">
    <property type="term" value="F:manganese ion binding"/>
    <property type="evidence" value="ECO:0007669"/>
    <property type="project" value="InterPro"/>
</dbReference>
<dbReference type="Gene3D" id="3.40.350.10">
    <property type="entry name" value="Creatinase/prolidase N-terminal domain"/>
    <property type="match status" value="1"/>
</dbReference>
<keyword evidence="8" id="KW-1185">Reference proteome</keyword>
<dbReference type="PROSITE" id="PS00491">
    <property type="entry name" value="PROLINE_PEPTIDASE"/>
    <property type="match status" value="1"/>
</dbReference>
<keyword evidence="2 5" id="KW-0479">Metal-binding</keyword>
<accession>A0A0D2MVT8</accession>
<dbReference type="EMBL" id="KK100639">
    <property type="protein sequence ID" value="KIZ04602.1"/>
    <property type="molecule type" value="Genomic_DNA"/>
</dbReference>
<gene>
    <name evidence="7" type="ORF">MNEG_3358</name>
</gene>
<dbReference type="InterPro" id="IPR052433">
    <property type="entry name" value="X-Pro_dipept-like"/>
</dbReference>
<dbReference type="InterPro" id="IPR000994">
    <property type="entry name" value="Pept_M24"/>
</dbReference>
<dbReference type="RefSeq" id="XP_013903621.1">
    <property type="nucleotide sequence ID" value="XM_014048167.1"/>
</dbReference>